<reference evidence="2" key="1">
    <citation type="submission" date="2023-03" db="EMBL/GenBank/DDBJ databases">
        <title>Actinoallomurus iriomotensis NBRC 103684.</title>
        <authorList>
            <person name="Ichikawa N."/>
            <person name="Sato H."/>
            <person name="Tonouchi N."/>
        </authorList>
    </citation>
    <scope>NUCLEOTIDE SEQUENCE</scope>
    <source>
        <strain evidence="2">NBRC 103684</strain>
    </source>
</reference>
<keyword evidence="1" id="KW-1133">Transmembrane helix</keyword>
<sequence length="68" mass="7194">MTTFRRPGQTRGVAVFGVLFQRPGGLHRVMIAAAVIGAALARAFVPKRVAERTAVPPARDLTGPGAQR</sequence>
<evidence type="ECO:0000313" key="2">
    <source>
        <dbReference type="EMBL" id="GLY87554.1"/>
    </source>
</evidence>
<keyword evidence="1" id="KW-0472">Membrane</keyword>
<gene>
    <name evidence="2" type="ORF">Airi02_054830</name>
</gene>
<evidence type="ECO:0000313" key="3">
    <source>
        <dbReference type="Proteomes" id="UP001165074"/>
    </source>
</evidence>
<protein>
    <submittedName>
        <fullName evidence="2">Uncharacterized protein</fullName>
    </submittedName>
</protein>
<keyword evidence="1" id="KW-0812">Transmembrane</keyword>
<accession>A0A9W6S5P9</accession>
<keyword evidence="3" id="KW-1185">Reference proteome</keyword>
<proteinExistence type="predicted"/>
<evidence type="ECO:0000256" key="1">
    <source>
        <dbReference type="SAM" id="Phobius"/>
    </source>
</evidence>
<dbReference type="RefSeq" id="WP_285576669.1">
    <property type="nucleotide sequence ID" value="NZ_BSTK01000008.1"/>
</dbReference>
<dbReference type="AlphaFoldDB" id="A0A9W6S5P9"/>
<organism evidence="2 3">
    <name type="scientific">Actinoallomurus iriomotensis</name>
    <dbReference type="NCBI Taxonomy" id="478107"/>
    <lineage>
        <taxon>Bacteria</taxon>
        <taxon>Bacillati</taxon>
        <taxon>Actinomycetota</taxon>
        <taxon>Actinomycetes</taxon>
        <taxon>Streptosporangiales</taxon>
        <taxon>Thermomonosporaceae</taxon>
        <taxon>Actinoallomurus</taxon>
    </lineage>
</organism>
<comment type="caution">
    <text evidence="2">The sequence shown here is derived from an EMBL/GenBank/DDBJ whole genome shotgun (WGS) entry which is preliminary data.</text>
</comment>
<feature type="transmembrane region" description="Helical" evidence="1">
    <location>
        <begin position="25"/>
        <end position="45"/>
    </location>
</feature>
<dbReference type="EMBL" id="BSTK01000008">
    <property type="protein sequence ID" value="GLY87554.1"/>
    <property type="molecule type" value="Genomic_DNA"/>
</dbReference>
<dbReference type="Proteomes" id="UP001165074">
    <property type="component" value="Unassembled WGS sequence"/>
</dbReference>
<name>A0A9W6S5P9_9ACTN</name>